<keyword evidence="1" id="KW-0732">Signal</keyword>
<feature type="signal peptide" evidence="1">
    <location>
        <begin position="1"/>
        <end position="33"/>
    </location>
</feature>
<dbReference type="HOGENOM" id="CLU_2481536_0_0_11"/>
<dbReference type="RefSeq" id="WP_007468568.1">
    <property type="nucleotide sequence ID" value="NZ_KI391954.1"/>
</dbReference>
<sequence length="87" mass="8789">MKKTMFAQGKALLVVAACLAAPLSVAGAPPASADVEGCVYGTVGRLCGGSDGVGGCITGTVASVCGGNDGRSGDWGHRHRHHRHWDD</sequence>
<accession>E5XNE6</accession>
<feature type="chain" id="PRO_5003200319" evidence="1">
    <location>
        <begin position="34"/>
        <end position="87"/>
    </location>
</feature>
<name>E5XNE6_SEGRC</name>
<evidence type="ECO:0000256" key="1">
    <source>
        <dbReference type="SAM" id="SignalP"/>
    </source>
</evidence>
<gene>
    <name evidence="2" type="ORF">HMPREF9336_01072</name>
</gene>
<organism evidence="2 3">
    <name type="scientific">Segniliparus rugosus (strain ATCC BAA-974 / DSM 45345 / CCUG 50838 / CIP 108380 / JCM 13579 / CDC 945)</name>
    <dbReference type="NCBI Taxonomy" id="679197"/>
    <lineage>
        <taxon>Bacteria</taxon>
        <taxon>Bacillati</taxon>
        <taxon>Actinomycetota</taxon>
        <taxon>Actinomycetes</taxon>
        <taxon>Mycobacteriales</taxon>
        <taxon>Segniliparaceae</taxon>
        <taxon>Segniliparus</taxon>
    </lineage>
</organism>
<evidence type="ECO:0000313" key="3">
    <source>
        <dbReference type="Proteomes" id="UP000004816"/>
    </source>
</evidence>
<evidence type="ECO:0000313" key="2">
    <source>
        <dbReference type="EMBL" id="EFV14155.1"/>
    </source>
</evidence>
<proteinExistence type="predicted"/>
<dbReference type="AlphaFoldDB" id="E5XNE6"/>
<keyword evidence="3" id="KW-1185">Reference proteome</keyword>
<dbReference type="EMBL" id="ACZI02000003">
    <property type="protein sequence ID" value="EFV14155.1"/>
    <property type="molecule type" value="Genomic_DNA"/>
</dbReference>
<comment type="caution">
    <text evidence="2">The sequence shown here is derived from an EMBL/GenBank/DDBJ whole genome shotgun (WGS) entry which is preliminary data.</text>
</comment>
<reference evidence="2 3" key="1">
    <citation type="journal article" date="2011" name="Stand. Genomic Sci.">
        <title>High quality draft genome sequence of Segniliparus rugosus CDC 945(T)= (ATCC BAA-974(T)).</title>
        <authorList>
            <person name="Earl A.M."/>
            <person name="Desjardins C.A."/>
            <person name="Fitzgerald M.G."/>
            <person name="Arachchi H.M."/>
            <person name="Zeng Q."/>
            <person name="Mehta T."/>
            <person name="Griggs A."/>
            <person name="Birren B.W."/>
            <person name="Toney N.C."/>
            <person name="Carr J."/>
            <person name="Posey J."/>
            <person name="Butler W.R."/>
        </authorList>
    </citation>
    <scope>NUCLEOTIDE SEQUENCE [LARGE SCALE GENOMIC DNA]</scope>
    <source>
        <strain evidence="3">ATCC BAA-974 / DSM 45345 / CCUG 50838 / CIP 108380 / JCM 13579 / CDC 945</strain>
    </source>
</reference>
<protein>
    <submittedName>
        <fullName evidence="2">Uncharacterized protein</fullName>
    </submittedName>
</protein>
<dbReference type="Proteomes" id="UP000004816">
    <property type="component" value="Unassembled WGS sequence"/>
</dbReference>